<reference evidence="3 4" key="1">
    <citation type="submission" date="2016-03" db="EMBL/GenBank/DDBJ databases">
        <title>Comparative genomics of Pseudogymnoascus destructans, the fungus causing white-nose syndrome of bats.</title>
        <authorList>
            <person name="Palmer J.M."/>
            <person name="Drees K.P."/>
            <person name="Foster J.T."/>
            <person name="Lindner D.L."/>
        </authorList>
    </citation>
    <scope>NUCLEOTIDE SEQUENCE [LARGE SCALE GENOMIC DNA]</scope>
    <source>
        <strain evidence="3 4">UAMH 10579</strain>
    </source>
</reference>
<accession>A0A1B8GIG1</accession>
<dbReference type="Gene3D" id="3.40.50.11350">
    <property type="match status" value="1"/>
</dbReference>
<dbReference type="OrthoDB" id="20368at2759"/>
<protein>
    <recommendedName>
        <fullName evidence="5">Alternative oxidase</fullName>
    </recommendedName>
</protein>
<keyword evidence="2" id="KW-0472">Membrane</keyword>
<dbReference type="STRING" id="342668.A0A1B8GIG1"/>
<dbReference type="Proteomes" id="UP000091956">
    <property type="component" value="Unassembled WGS sequence"/>
</dbReference>
<dbReference type="AlphaFoldDB" id="A0A1B8GIG1"/>
<dbReference type="CDD" id="cd11296">
    <property type="entry name" value="O-FucT_like"/>
    <property type="match status" value="1"/>
</dbReference>
<organism evidence="3 4">
    <name type="scientific">Pseudogymnoascus verrucosus</name>
    <dbReference type="NCBI Taxonomy" id="342668"/>
    <lineage>
        <taxon>Eukaryota</taxon>
        <taxon>Fungi</taxon>
        <taxon>Dikarya</taxon>
        <taxon>Ascomycota</taxon>
        <taxon>Pezizomycotina</taxon>
        <taxon>Leotiomycetes</taxon>
        <taxon>Thelebolales</taxon>
        <taxon>Thelebolaceae</taxon>
        <taxon>Pseudogymnoascus</taxon>
    </lineage>
</organism>
<evidence type="ECO:0000256" key="2">
    <source>
        <dbReference type="SAM" id="Phobius"/>
    </source>
</evidence>
<keyword evidence="2" id="KW-0812">Transmembrane</keyword>
<gene>
    <name evidence="3" type="ORF">VE01_05881</name>
</gene>
<name>A0A1B8GIG1_9PEZI</name>
<dbReference type="EMBL" id="KV460234">
    <property type="protein sequence ID" value="OBT95647.1"/>
    <property type="molecule type" value="Genomic_DNA"/>
</dbReference>
<dbReference type="RefSeq" id="XP_018129380.1">
    <property type="nucleotide sequence ID" value="XM_018275339.2"/>
</dbReference>
<sequence>MYPGLEQRRRCVTLALILFISFFLCASYWLWSGGEHVRLVPSFQDGGAVQDGSEVKDAAPKDVVTKPSLVPAQEEYTPKTGTGELRPDEIVLSEYDETPIREMCANTSWADSRNVVVNCAARVGGVGNVRQEFLVCVRQAIEIGASLIRPDIMLRSEGLIEYQNGPVHNMSYLFNLELFDARLRSACPHMPIYNDLAEVERVGEIAKVDRPWDLPKEQGVQLSFTAWAALNRQARDKITVITMPRITGQTPVCADPPPFVANFGRLVEFRPDTQHLASSILTSLLTRFSLPPLPHHGVSNSSFIGLHFRTEIDAVNVGYTSFEEQTASYLAFIAEGPIRTIYAASGNTTSLDLFAIEAAKLSPPATVVAKGDLLSGADKAALEALTWDQQALVDYLVLEKAARFAGVSDSSFTWGIAYARQVKVASIGDGGWLPQISDQPSSLPAPELAPVQWPSDANSDP</sequence>
<reference evidence="4" key="2">
    <citation type="journal article" date="2018" name="Nat. Commun.">
        <title>Extreme sensitivity to ultraviolet light in the fungal pathogen causing white-nose syndrome of bats.</title>
        <authorList>
            <person name="Palmer J.M."/>
            <person name="Drees K.P."/>
            <person name="Foster J.T."/>
            <person name="Lindner D.L."/>
        </authorList>
    </citation>
    <scope>NUCLEOTIDE SEQUENCE [LARGE SCALE GENOMIC DNA]</scope>
    <source>
        <strain evidence="4">UAMH 10579</strain>
    </source>
</reference>
<evidence type="ECO:0000256" key="1">
    <source>
        <dbReference type="SAM" id="MobiDB-lite"/>
    </source>
</evidence>
<feature type="transmembrane region" description="Helical" evidence="2">
    <location>
        <begin position="12"/>
        <end position="31"/>
    </location>
</feature>
<proteinExistence type="predicted"/>
<feature type="region of interest" description="Disordered" evidence="1">
    <location>
        <begin position="436"/>
        <end position="461"/>
    </location>
</feature>
<dbReference type="GeneID" id="28839267"/>
<evidence type="ECO:0000313" key="3">
    <source>
        <dbReference type="EMBL" id="OBT95647.1"/>
    </source>
</evidence>
<keyword evidence="4" id="KW-1185">Reference proteome</keyword>
<keyword evidence="2" id="KW-1133">Transmembrane helix</keyword>
<evidence type="ECO:0008006" key="5">
    <source>
        <dbReference type="Google" id="ProtNLM"/>
    </source>
</evidence>
<evidence type="ECO:0000313" key="4">
    <source>
        <dbReference type="Proteomes" id="UP000091956"/>
    </source>
</evidence>